<accession>A0A397SG06</accession>
<dbReference type="OrthoDB" id="2303408at2759"/>
<name>A0A397SG06_9GLOM</name>
<evidence type="ECO:0000313" key="1">
    <source>
        <dbReference type="EMBL" id="RIA83636.1"/>
    </source>
</evidence>
<gene>
    <name evidence="1" type="ORF">C1645_833502</name>
</gene>
<sequence>MLHMGMLGAYVKRDLSPPYNNRISTQYTLDNTTTFWIHVQAANVVYSSEKIREMALEIS</sequence>
<evidence type="ECO:0000313" key="2">
    <source>
        <dbReference type="Proteomes" id="UP000265703"/>
    </source>
</evidence>
<comment type="caution">
    <text evidence="1">The sequence shown here is derived from an EMBL/GenBank/DDBJ whole genome shotgun (WGS) entry which is preliminary data.</text>
</comment>
<reference evidence="1 2" key="1">
    <citation type="submission" date="2018-06" db="EMBL/GenBank/DDBJ databases">
        <title>Comparative genomics reveals the genomic features of Rhizophagus irregularis, R. cerebriforme, R. diaphanum and Gigaspora rosea, and their symbiotic lifestyle signature.</title>
        <authorList>
            <person name="Morin E."/>
            <person name="San Clemente H."/>
            <person name="Chen E.C.H."/>
            <person name="De La Providencia I."/>
            <person name="Hainaut M."/>
            <person name="Kuo A."/>
            <person name="Kohler A."/>
            <person name="Murat C."/>
            <person name="Tang N."/>
            <person name="Roy S."/>
            <person name="Loubradou J."/>
            <person name="Henrissat B."/>
            <person name="Grigoriev I.V."/>
            <person name="Corradi N."/>
            <person name="Roux C."/>
            <person name="Martin F.M."/>
        </authorList>
    </citation>
    <scope>NUCLEOTIDE SEQUENCE [LARGE SCALE GENOMIC DNA]</scope>
    <source>
        <strain evidence="1 2">DAOM 227022</strain>
    </source>
</reference>
<keyword evidence="2" id="KW-1185">Reference proteome</keyword>
<organism evidence="1 2">
    <name type="scientific">Glomus cerebriforme</name>
    <dbReference type="NCBI Taxonomy" id="658196"/>
    <lineage>
        <taxon>Eukaryota</taxon>
        <taxon>Fungi</taxon>
        <taxon>Fungi incertae sedis</taxon>
        <taxon>Mucoromycota</taxon>
        <taxon>Glomeromycotina</taxon>
        <taxon>Glomeromycetes</taxon>
        <taxon>Glomerales</taxon>
        <taxon>Glomeraceae</taxon>
        <taxon>Glomus</taxon>
    </lineage>
</organism>
<dbReference type="Proteomes" id="UP000265703">
    <property type="component" value="Unassembled WGS sequence"/>
</dbReference>
<dbReference type="EMBL" id="QKYT01000554">
    <property type="protein sequence ID" value="RIA83636.1"/>
    <property type="molecule type" value="Genomic_DNA"/>
</dbReference>
<proteinExistence type="predicted"/>
<dbReference type="AlphaFoldDB" id="A0A397SG06"/>
<protein>
    <submittedName>
        <fullName evidence="1">Uncharacterized protein</fullName>
    </submittedName>
</protein>